<feature type="coiled-coil region" evidence="4">
    <location>
        <begin position="443"/>
        <end position="472"/>
    </location>
</feature>
<organism evidence="6 7">
    <name type="scientific">Ailuropoda melanoleuca</name>
    <name type="common">Giant panda</name>
    <dbReference type="NCBI Taxonomy" id="9646"/>
    <lineage>
        <taxon>Eukaryota</taxon>
        <taxon>Metazoa</taxon>
        <taxon>Chordata</taxon>
        <taxon>Craniata</taxon>
        <taxon>Vertebrata</taxon>
        <taxon>Euteleostomi</taxon>
        <taxon>Mammalia</taxon>
        <taxon>Eutheria</taxon>
        <taxon>Laurasiatheria</taxon>
        <taxon>Carnivora</taxon>
        <taxon>Caniformia</taxon>
        <taxon>Ursidae</taxon>
        <taxon>Ailuropoda</taxon>
    </lineage>
</organism>
<feature type="coiled-coil region" evidence="4">
    <location>
        <begin position="1004"/>
        <end position="1270"/>
    </location>
</feature>
<reference evidence="6" key="2">
    <citation type="submission" date="2025-08" db="UniProtKB">
        <authorList>
            <consortium name="Ensembl"/>
        </authorList>
    </citation>
    <scope>IDENTIFICATION</scope>
</reference>
<evidence type="ECO:0000256" key="5">
    <source>
        <dbReference type="SAM" id="MobiDB-lite"/>
    </source>
</evidence>
<keyword evidence="3 4" id="KW-0175">Coiled coil</keyword>
<feature type="coiled-coil region" evidence="4">
    <location>
        <begin position="163"/>
        <end position="218"/>
    </location>
</feature>
<evidence type="ECO:0000256" key="1">
    <source>
        <dbReference type="ARBA" id="ARBA00004496"/>
    </source>
</evidence>
<keyword evidence="7" id="KW-1185">Reference proteome</keyword>
<reference evidence="6 7" key="1">
    <citation type="journal article" date="2010" name="Nature">
        <title>The sequence and de novo assembly of the giant panda genome.</title>
        <authorList>
            <person name="Li R."/>
            <person name="Fan W."/>
            <person name="Tian G."/>
            <person name="Zhu H."/>
            <person name="He L."/>
            <person name="Cai J."/>
            <person name="Huang Q."/>
            <person name="Cai Q."/>
            <person name="Li B."/>
            <person name="Bai Y."/>
            <person name="Zhang Z."/>
            <person name="Zhang Y."/>
            <person name="Wang W."/>
            <person name="Li J."/>
            <person name="Wei F."/>
            <person name="Li H."/>
            <person name="Jian M."/>
            <person name="Li J."/>
            <person name="Zhang Z."/>
            <person name="Nielsen R."/>
            <person name="Li D."/>
            <person name="Gu W."/>
            <person name="Yang Z."/>
            <person name="Xuan Z."/>
            <person name="Ryder O.A."/>
            <person name="Leung F.C."/>
            <person name="Zhou Y."/>
            <person name="Cao J."/>
            <person name="Sun X."/>
            <person name="Fu Y."/>
            <person name="Fang X."/>
            <person name="Guo X."/>
            <person name="Wang B."/>
            <person name="Hou R."/>
            <person name="Shen F."/>
            <person name="Mu B."/>
            <person name="Ni P."/>
            <person name="Lin R."/>
            <person name="Qian W."/>
            <person name="Wang G."/>
            <person name="Yu C."/>
            <person name="Nie W."/>
            <person name="Wang J."/>
            <person name="Wu Z."/>
            <person name="Liang H."/>
            <person name="Min J."/>
            <person name="Wu Q."/>
            <person name="Cheng S."/>
            <person name="Ruan J."/>
            <person name="Wang M."/>
            <person name="Shi Z."/>
            <person name="Wen M."/>
            <person name="Liu B."/>
            <person name="Ren X."/>
            <person name="Zheng H."/>
            <person name="Dong D."/>
            <person name="Cook K."/>
            <person name="Shan G."/>
            <person name="Zhang H."/>
            <person name="Kosiol C."/>
            <person name="Xie X."/>
            <person name="Lu Z."/>
            <person name="Zheng H."/>
            <person name="Li Y."/>
            <person name="Steiner C.C."/>
            <person name="Lam T.T."/>
            <person name="Lin S."/>
            <person name="Zhang Q."/>
            <person name="Li G."/>
            <person name="Tian J."/>
            <person name="Gong T."/>
            <person name="Liu H."/>
            <person name="Zhang D."/>
            <person name="Fang L."/>
            <person name="Ye C."/>
            <person name="Zhang J."/>
            <person name="Hu W."/>
            <person name="Xu A."/>
            <person name="Ren Y."/>
            <person name="Zhang G."/>
            <person name="Bruford M.W."/>
            <person name="Li Q."/>
            <person name="Ma L."/>
            <person name="Guo Y."/>
            <person name="An N."/>
            <person name="Hu Y."/>
            <person name="Zheng Y."/>
            <person name="Shi Y."/>
            <person name="Li Z."/>
            <person name="Liu Q."/>
            <person name="Chen Y."/>
            <person name="Zhao J."/>
            <person name="Qu N."/>
            <person name="Zhao S."/>
            <person name="Tian F."/>
            <person name="Wang X."/>
            <person name="Wang H."/>
            <person name="Xu L."/>
            <person name="Liu X."/>
            <person name="Vinar T."/>
            <person name="Wang Y."/>
            <person name="Lam T.W."/>
            <person name="Yiu S.M."/>
            <person name="Liu S."/>
            <person name="Zhang H."/>
            <person name="Li D."/>
            <person name="Huang Y."/>
            <person name="Wang X."/>
            <person name="Yang G."/>
            <person name="Jiang Z."/>
            <person name="Wang J."/>
            <person name="Qin N."/>
            <person name="Li L."/>
            <person name="Li J."/>
            <person name="Bolund L."/>
            <person name="Kristiansen K."/>
            <person name="Wong G.K."/>
            <person name="Olson M."/>
            <person name="Zhang X."/>
            <person name="Li S."/>
            <person name="Yang H."/>
            <person name="Wang J."/>
            <person name="Wang J."/>
        </authorList>
    </citation>
    <scope>NUCLEOTIDE SEQUENCE [LARGE SCALE GENOMIC DNA]</scope>
</reference>
<name>A0A7N5JKF6_AILME</name>
<evidence type="ECO:0000256" key="2">
    <source>
        <dbReference type="ARBA" id="ARBA00022490"/>
    </source>
</evidence>
<feature type="region of interest" description="Disordered" evidence="5">
    <location>
        <begin position="92"/>
        <end position="111"/>
    </location>
</feature>
<feature type="coiled-coil region" evidence="4">
    <location>
        <begin position="574"/>
        <end position="736"/>
    </location>
</feature>
<dbReference type="Ensembl" id="ENSAMET00000034520.1">
    <property type="protein sequence ID" value="ENSAMEP00000026704.1"/>
    <property type="gene ID" value="ENSAMEG00000009774.2"/>
</dbReference>
<reference evidence="6" key="3">
    <citation type="submission" date="2025-09" db="UniProtKB">
        <authorList>
            <consortium name="Ensembl"/>
        </authorList>
    </citation>
    <scope>IDENTIFICATION</scope>
</reference>
<dbReference type="GO" id="GO:0005737">
    <property type="term" value="C:cytoplasm"/>
    <property type="evidence" value="ECO:0007669"/>
    <property type="project" value="UniProtKB-SubCell"/>
</dbReference>
<dbReference type="PANTHER" id="PTHR18875">
    <property type="entry name" value="SARCOMA ANTIGEN NY-SAR-24/CYTOSKELETAL PROTEIN SOJO"/>
    <property type="match status" value="1"/>
</dbReference>
<evidence type="ECO:0000313" key="7">
    <source>
        <dbReference type="Proteomes" id="UP000008912"/>
    </source>
</evidence>
<comment type="subcellular location">
    <subcellularLocation>
        <location evidence="1">Cytoplasm</location>
    </subcellularLocation>
</comment>
<sequence length="1420" mass="165615">MESSSSYYCNKDNEEESLLANVASLRHELKITEWSLQSLGEELSSVSPSENSDYVSNHSRSEKLILEDLSQPNQLGLLNYIPYKKVCKMPTGSTDFPKKPRDKMSFSSSPMDQEIRNLREKLNKLRQQNACLVSQNHSLMTKMESVHFELTQSRAKVSKLESIQQQAASVPILEEQIINLEAEVSAQDKVLREAEDKLEQSQKMVIEKEQSLQKSQEECIKLKVDLLEQSKQGKRAERQRNEALYNAEELSKAFQHYKEKVAEKLEKVQVEEEILEKNLISCEKENKRLQEKCGLYKSDLEILKEKLRQLKEENNNGKEKLRIMAVKNSEVMAQLTESRQSILKLESELEDKEEVLREKFSLMNENRELKVRVAAQNERLDLCQQEIDSSRVELRSLEKVMSQLPLKREMFGFKSSLSKHQMNSLSNKEDNYIGCCEANKMVISELRIKLAIKEAEIQKLQANLAANQLSKSLLACNDKQESGKLNSLETEPVKLGDNQLAERIKDQNQHTVNKQYERERQRLASGIEELRTKLMQIEAENSDLKVNMAHRTSQFQLIQEELLEKASNSSKLESEEKNEKVRSLETNINTEHEKICLAFEKAKKIHLEQHKEMEKQIERLESQLEKKDQQFKEQENTMSILQQDIICKQHHLESLDRLLTESKGEMEKENMKKDEALRTLQNQVSEETIKVRQLDSALEICKEELALHLNQLEGNKEKFEKQLKKKSEEVYCLQKELKIKNHSLQETAEQNVILQHTLQQQQQMLQQETIRNGELEDIQTKLEKQVSKLEQELQKQRESSAEKLRKMQEKCEAATHEADLKRQKVIELTGTARQVKLEMDQYKEELSKMEKEIMYLKRDGENKAMHLSQLDMILEQTKTELDKKTNSVKELEKLQHHTETELTEALQKREALESELQNAHGELKSTLRQLQELRDVLQKAQLSLEEKYSTIKDLTAELRECKMENEDKKQELLEMDQALKERNWELKQRAAQVTHLDMTIREHRGEMEQKIIKLEGTLEKSELELKECNKQIESLNEKLQYSKEQLREKEFIMLQNEQEISQLKKENERTQQKMREMESVVKEQEQYIATQYKEAIDREQELRLTREQMQNSHAGLLEAHRQQVQAQREVERLSSELEEIKQLSKEKEAHGHHLAEELGASQVREAHLEARMQAEIKKLSTEVESLKEAYHLEMISHQENHAKWKISADSQKTSVQQLNEQLEKAKLELEEAQDTVSNLHQQVQDRNEVIEATNEALLIKESELTRLQAKISGRERAEDIKFLPALLTSATEITPDIQDPKFAKHSHTAFFKCRKLRRSISASDLSFKTRSDEDFSEELLQDLKKMQLEQPSTLEESQKDLTYTQSDSFKPLTYDLEDDSSESNDFSTLSGMLRYINKEVRLLKKSSMQTGAGLPQGENL</sequence>
<gene>
    <name evidence="6" type="primary">CCDC18</name>
</gene>
<dbReference type="Proteomes" id="UP000008912">
    <property type="component" value="Unassembled WGS sequence"/>
</dbReference>
<accession>A0A7N5JKF6</accession>
<protein>
    <submittedName>
        <fullName evidence="6">Coiled-coil domain containing 18</fullName>
    </submittedName>
</protein>
<dbReference type="PANTHER" id="PTHR18875:SF8">
    <property type="entry name" value="COILED-COIL DOMAIN-CONTAINING PROTEIN 18"/>
    <property type="match status" value="1"/>
</dbReference>
<feature type="coiled-coil region" evidence="4">
    <location>
        <begin position="247"/>
        <end position="400"/>
    </location>
</feature>
<proteinExistence type="predicted"/>
<keyword evidence="2" id="KW-0963">Cytoplasm</keyword>
<evidence type="ECO:0000313" key="6">
    <source>
        <dbReference type="Ensembl" id="ENSAMEP00000026704.1"/>
    </source>
</evidence>
<feature type="coiled-coil region" evidence="4">
    <location>
        <begin position="772"/>
        <end position="978"/>
    </location>
</feature>
<evidence type="ECO:0000256" key="3">
    <source>
        <dbReference type="ARBA" id="ARBA00023054"/>
    </source>
</evidence>
<evidence type="ECO:0000256" key="4">
    <source>
        <dbReference type="SAM" id="Coils"/>
    </source>
</evidence>
<dbReference type="GeneTree" id="ENSGT00940000153190"/>
<feature type="coiled-coil region" evidence="4">
    <location>
        <begin position="513"/>
        <end position="547"/>
    </location>
</feature>